<evidence type="ECO:0000313" key="2">
    <source>
        <dbReference type="Proteomes" id="UP001498771"/>
    </source>
</evidence>
<name>A0ABR1F4F4_9ASCO</name>
<comment type="caution">
    <text evidence="1">The sequence shown here is derived from an EMBL/GenBank/DDBJ whole genome shotgun (WGS) entry which is preliminary data.</text>
</comment>
<proteinExistence type="predicted"/>
<evidence type="ECO:0000313" key="1">
    <source>
        <dbReference type="EMBL" id="KAK7204680.1"/>
    </source>
</evidence>
<accession>A0ABR1F4F4</accession>
<dbReference type="GeneID" id="90038347"/>
<dbReference type="EMBL" id="JBBJBU010000007">
    <property type="protein sequence ID" value="KAK7204680.1"/>
    <property type="molecule type" value="Genomic_DNA"/>
</dbReference>
<dbReference type="Proteomes" id="UP001498771">
    <property type="component" value="Unassembled WGS sequence"/>
</dbReference>
<sequence length="338" mass="37403">MDIVNLLVSGPQSLGSISLDPCSRFDYPGALSRARELYPYHDISPTPLATTTDLDILLLRASFAPLKPQQTRLYLIADSDLYRQLSATICDRSFNSLDFDLDDSIHALLIRYTSPAPRSSLLSLLSLEMHLACVADDDDARAVMDACLRSGGPLKYALKTSHFQGRRSLSSDATLSFSFHPETMTRAWCAAEVVGTNPDELRHAARLLLLERASYAGGSNDWRDEYYRVDAVVSVCVSADSGAGVTADGSPEYIEITWWRATAAATDIEAVSSQWITPASMAISFDLLMMGAPTQPSKSEFDEFRYPGSWMARHSKKQVIEVAESRVKIWVRDLLQSF</sequence>
<reference evidence="1 2" key="1">
    <citation type="submission" date="2024-03" db="EMBL/GenBank/DDBJ databases">
        <title>Genome-scale model development and genomic sequencing of the oleaginous clade Lipomyces.</title>
        <authorList>
            <consortium name="Lawrence Berkeley National Laboratory"/>
            <person name="Czajka J.J."/>
            <person name="Han Y."/>
            <person name="Kim J."/>
            <person name="Mondo S.J."/>
            <person name="Hofstad B.A."/>
            <person name="Robles A."/>
            <person name="Haridas S."/>
            <person name="Riley R."/>
            <person name="LaButti K."/>
            <person name="Pangilinan J."/>
            <person name="Andreopoulos W."/>
            <person name="Lipzen A."/>
            <person name="Yan J."/>
            <person name="Wang M."/>
            <person name="Ng V."/>
            <person name="Grigoriev I.V."/>
            <person name="Spatafora J.W."/>
            <person name="Magnuson J.K."/>
            <person name="Baker S.E."/>
            <person name="Pomraning K.R."/>
        </authorList>
    </citation>
    <scope>NUCLEOTIDE SEQUENCE [LARGE SCALE GENOMIC DNA]</scope>
    <source>
        <strain evidence="1 2">Phaff 52-87</strain>
    </source>
</reference>
<organism evidence="1 2">
    <name type="scientific">Myxozyma melibiosi</name>
    <dbReference type="NCBI Taxonomy" id="54550"/>
    <lineage>
        <taxon>Eukaryota</taxon>
        <taxon>Fungi</taxon>
        <taxon>Dikarya</taxon>
        <taxon>Ascomycota</taxon>
        <taxon>Saccharomycotina</taxon>
        <taxon>Lipomycetes</taxon>
        <taxon>Lipomycetales</taxon>
        <taxon>Lipomycetaceae</taxon>
        <taxon>Myxozyma</taxon>
    </lineage>
</organism>
<protein>
    <submittedName>
        <fullName evidence="1">Uncharacterized protein</fullName>
    </submittedName>
</protein>
<keyword evidence="2" id="KW-1185">Reference proteome</keyword>
<dbReference type="RefSeq" id="XP_064767713.1">
    <property type="nucleotide sequence ID" value="XM_064912835.1"/>
</dbReference>
<gene>
    <name evidence="1" type="ORF">BZA70DRAFT_279754</name>
</gene>